<dbReference type="AlphaFoldDB" id="A0A1Y3APF4"/>
<reference evidence="2 3" key="1">
    <citation type="submission" date="2017-03" db="EMBL/GenBank/DDBJ databases">
        <title>Genome Survey of Euroglyphus maynei.</title>
        <authorList>
            <person name="Arlian L.G."/>
            <person name="Morgan M.S."/>
            <person name="Rider S.D."/>
        </authorList>
    </citation>
    <scope>NUCLEOTIDE SEQUENCE [LARGE SCALE GENOMIC DNA]</scope>
    <source>
        <strain evidence="2">Arlian Lab</strain>
        <tissue evidence="2">Whole body</tissue>
    </source>
</reference>
<protein>
    <submittedName>
        <fullName evidence="2">Uncharacterized protein</fullName>
    </submittedName>
</protein>
<dbReference type="Proteomes" id="UP000194236">
    <property type="component" value="Unassembled WGS sequence"/>
</dbReference>
<evidence type="ECO:0000256" key="1">
    <source>
        <dbReference type="SAM" id="MobiDB-lite"/>
    </source>
</evidence>
<feature type="compositionally biased region" description="Basic and acidic residues" evidence="1">
    <location>
        <begin position="52"/>
        <end position="64"/>
    </location>
</feature>
<organism evidence="2 3">
    <name type="scientific">Euroglyphus maynei</name>
    <name type="common">Mayne's house dust mite</name>
    <dbReference type="NCBI Taxonomy" id="6958"/>
    <lineage>
        <taxon>Eukaryota</taxon>
        <taxon>Metazoa</taxon>
        <taxon>Ecdysozoa</taxon>
        <taxon>Arthropoda</taxon>
        <taxon>Chelicerata</taxon>
        <taxon>Arachnida</taxon>
        <taxon>Acari</taxon>
        <taxon>Acariformes</taxon>
        <taxon>Sarcoptiformes</taxon>
        <taxon>Astigmata</taxon>
        <taxon>Psoroptidia</taxon>
        <taxon>Analgoidea</taxon>
        <taxon>Pyroglyphidae</taxon>
        <taxon>Pyroglyphinae</taxon>
        <taxon>Euroglyphus</taxon>
    </lineage>
</organism>
<feature type="region of interest" description="Disordered" evidence="1">
    <location>
        <begin position="48"/>
        <end position="72"/>
    </location>
</feature>
<proteinExistence type="predicted"/>
<name>A0A1Y3APF4_EURMA</name>
<dbReference type="EMBL" id="MUJZ01066274">
    <property type="protein sequence ID" value="OTF70319.1"/>
    <property type="molecule type" value="Genomic_DNA"/>
</dbReference>
<keyword evidence="3" id="KW-1185">Reference proteome</keyword>
<evidence type="ECO:0000313" key="2">
    <source>
        <dbReference type="EMBL" id="OTF70319.1"/>
    </source>
</evidence>
<dbReference type="OrthoDB" id="10065861at2759"/>
<sequence length="72" mass="8494">MHEEIVNSVNEIDKTRKLYFEEEHLAKQARDKEEKIKKRKTGIFASFTSLQNKKERTSAHREASDIQSTQVM</sequence>
<evidence type="ECO:0000313" key="3">
    <source>
        <dbReference type="Proteomes" id="UP000194236"/>
    </source>
</evidence>
<accession>A0A1Y3APF4</accession>
<gene>
    <name evidence="2" type="ORF">BLA29_007334</name>
</gene>
<comment type="caution">
    <text evidence="2">The sequence shown here is derived from an EMBL/GenBank/DDBJ whole genome shotgun (WGS) entry which is preliminary data.</text>
</comment>